<dbReference type="Pfam" id="PF07505">
    <property type="entry name" value="DUF5131"/>
    <property type="match status" value="1"/>
</dbReference>
<dbReference type="RefSeq" id="WP_269034862.1">
    <property type="nucleotide sequence ID" value="NZ_CP114040.1"/>
</dbReference>
<gene>
    <name evidence="1" type="ORF">O0S08_40515</name>
</gene>
<dbReference type="Proteomes" id="UP001164459">
    <property type="component" value="Chromosome"/>
</dbReference>
<proteinExistence type="predicted"/>
<sequence>MSDGSAIEWTDATWNPVRGCTKISPGCKHCYAETFAERWRGLPNHPYGQGFDLRLVPEKIAEPLRWRKSRRIFVNSMSDLFQDGVPVEFIRSVFETMNRAPWHTYQVLTKRAERMRSVCAGLPRDLVQQPQIWLGVSVEDRKYGLPRIDVLRETPAGLRFLSVEPLLEELGRVDLRGIDWVIVGGESGPGARPMQEKWVISLLEQARDADVPFFFKQWGGVQKGRHGRTLLGRTFDELPVARRRAAPRDDERREPVRLEVLA</sequence>
<protein>
    <submittedName>
        <fullName evidence="1">Phage Gp37/Gp68 family protein</fullName>
    </submittedName>
</protein>
<evidence type="ECO:0000313" key="1">
    <source>
        <dbReference type="EMBL" id="WAS92505.1"/>
    </source>
</evidence>
<keyword evidence="2" id="KW-1185">Reference proteome</keyword>
<dbReference type="EMBL" id="CP114040">
    <property type="protein sequence ID" value="WAS92505.1"/>
    <property type="molecule type" value="Genomic_DNA"/>
</dbReference>
<evidence type="ECO:0000313" key="2">
    <source>
        <dbReference type="Proteomes" id="UP001164459"/>
    </source>
</evidence>
<reference evidence="1" key="1">
    <citation type="submission" date="2022-11" db="EMBL/GenBank/DDBJ databases">
        <title>Minimal conservation of predation-associated metabolite biosynthetic gene clusters underscores biosynthetic potential of Myxococcota including descriptions for ten novel species: Archangium lansinium sp. nov., Myxococcus landrumus sp. nov., Nannocystis bai.</title>
        <authorList>
            <person name="Ahearne A."/>
            <person name="Stevens C."/>
            <person name="Dowd S."/>
        </authorList>
    </citation>
    <scope>NUCLEOTIDE SEQUENCE</scope>
    <source>
        <strain evidence="1">Fl3</strain>
    </source>
</reference>
<organism evidence="1 2">
    <name type="scientific">Nannocystis punicea</name>
    <dbReference type="NCBI Taxonomy" id="2995304"/>
    <lineage>
        <taxon>Bacteria</taxon>
        <taxon>Pseudomonadati</taxon>
        <taxon>Myxococcota</taxon>
        <taxon>Polyangia</taxon>
        <taxon>Nannocystales</taxon>
        <taxon>Nannocystaceae</taxon>
        <taxon>Nannocystis</taxon>
    </lineage>
</organism>
<dbReference type="InterPro" id="IPR011101">
    <property type="entry name" value="DUF5131"/>
</dbReference>
<accession>A0ABY7GZT3</accession>
<name>A0ABY7GZT3_9BACT</name>